<accession>M1YZ51</accession>
<gene>
    <name evidence="2" type="ORF">NITGR_310021</name>
</gene>
<dbReference type="RefSeq" id="WP_005008153.1">
    <property type="nucleotide sequence ID" value="NZ_HG422173.1"/>
</dbReference>
<dbReference type="Proteomes" id="UP000011704">
    <property type="component" value="Unassembled WGS sequence"/>
</dbReference>
<organism evidence="2 3">
    <name type="scientific">Nitrospina gracilis (strain 3/211)</name>
    <dbReference type="NCBI Taxonomy" id="1266370"/>
    <lineage>
        <taxon>Bacteria</taxon>
        <taxon>Pseudomonadati</taxon>
        <taxon>Nitrospinota/Tectimicrobiota group</taxon>
        <taxon>Nitrospinota</taxon>
        <taxon>Nitrospinia</taxon>
        <taxon>Nitrospinales</taxon>
        <taxon>Nitrospinaceae</taxon>
        <taxon>Nitrospina</taxon>
    </lineage>
</organism>
<evidence type="ECO:0000313" key="2">
    <source>
        <dbReference type="EMBL" id="CCQ90533.1"/>
    </source>
</evidence>
<reference evidence="2 3" key="1">
    <citation type="journal article" date="2013" name="Front. Microbiol.">
        <title>The genome of Nitrospina gracilis illuminates the metabolism and evolution of the major marine nitrite oxidizer.</title>
        <authorList>
            <person name="Luecker S."/>
            <person name="Nowka B."/>
            <person name="Rattei T."/>
            <person name="Spieck E."/>
            <person name="and Daims H."/>
        </authorList>
    </citation>
    <scope>NUCLEOTIDE SEQUENCE [LARGE SCALE GENOMIC DNA]</scope>
    <source>
        <strain evidence="2 3">3/211</strain>
    </source>
</reference>
<proteinExistence type="predicted"/>
<keyword evidence="1" id="KW-0812">Transmembrane</keyword>
<dbReference type="STRING" id="1266370.NITGR_310021"/>
<keyword evidence="3" id="KW-1185">Reference proteome</keyword>
<sequence>MRRRKTPQSNAIHNEHGFTLLEAIMVIILVGVLGALFLPRLSSDAIPLNSATSMVEADLKFAQELAMARNPAAGSPIGITFSGGSSTYTLTDPVGAFTANRTFPGGVTITSGGTINFNKYGEPQTISSITLTAPDGSNNSITVEAFSGRVIIS</sequence>
<evidence type="ECO:0000313" key="3">
    <source>
        <dbReference type="Proteomes" id="UP000011704"/>
    </source>
</evidence>
<keyword evidence="1" id="KW-0472">Membrane</keyword>
<dbReference type="AlphaFoldDB" id="M1YZ51"/>
<feature type="transmembrane region" description="Helical" evidence="1">
    <location>
        <begin position="20"/>
        <end position="38"/>
    </location>
</feature>
<dbReference type="Gene3D" id="3.30.700.10">
    <property type="entry name" value="Glycoprotein, Type 4 Pilin"/>
    <property type="match status" value="1"/>
</dbReference>
<evidence type="ECO:0000256" key="1">
    <source>
        <dbReference type="SAM" id="Phobius"/>
    </source>
</evidence>
<keyword evidence="1" id="KW-1133">Transmembrane helix</keyword>
<dbReference type="OrthoDB" id="5432590at2"/>
<dbReference type="InterPro" id="IPR012902">
    <property type="entry name" value="N_methyl_site"/>
</dbReference>
<protein>
    <submittedName>
        <fullName evidence="2">Putative Prepilin-like protein</fullName>
    </submittedName>
</protein>
<dbReference type="InParanoid" id="M1YZ51"/>
<dbReference type="SUPFAM" id="SSF54523">
    <property type="entry name" value="Pili subunits"/>
    <property type="match status" value="1"/>
</dbReference>
<dbReference type="PROSITE" id="PS00409">
    <property type="entry name" value="PROKAR_NTER_METHYL"/>
    <property type="match status" value="1"/>
</dbReference>
<dbReference type="InterPro" id="IPR045584">
    <property type="entry name" value="Pilin-like"/>
</dbReference>
<name>M1YZ51_NITG3</name>
<comment type="caution">
    <text evidence="2">The sequence shown here is derived from an EMBL/GenBank/DDBJ whole genome shotgun (WGS) entry which is preliminary data.</text>
</comment>
<dbReference type="HOGENOM" id="CLU_1711309_0_0_0"/>
<dbReference type="EMBL" id="CAQJ01000035">
    <property type="protein sequence ID" value="CCQ90533.1"/>
    <property type="molecule type" value="Genomic_DNA"/>
</dbReference>
<dbReference type="Pfam" id="PF07963">
    <property type="entry name" value="N_methyl"/>
    <property type="match status" value="1"/>
</dbReference>